<dbReference type="OrthoDB" id="3260407at2759"/>
<dbReference type="EMBL" id="KN817533">
    <property type="protein sequence ID" value="KJA25058.1"/>
    <property type="molecule type" value="Genomic_DNA"/>
</dbReference>
<evidence type="ECO:0000313" key="2">
    <source>
        <dbReference type="Proteomes" id="UP000054270"/>
    </source>
</evidence>
<sequence>MTRTQKQRLKSHISSDWHTAAVRLAGGIFRDFQTRMAVLNNYPRWKRRAHNFR</sequence>
<dbReference type="AlphaFoldDB" id="A0A0D2MM81"/>
<gene>
    <name evidence="1" type="ORF">HYPSUDRAFT_65013</name>
</gene>
<dbReference type="Proteomes" id="UP000054270">
    <property type="component" value="Unassembled WGS sequence"/>
</dbReference>
<evidence type="ECO:0000313" key="1">
    <source>
        <dbReference type="EMBL" id="KJA25058.1"/>
    </source>
</evidence>
<proteinExistence type="predicted"/>
<protein>
    <submittedName>
        <fullName evidence="1">Uncharacterized protein</fullName>
    </submittedName>
</protein>
<name>A0A0D2MM81_HYPSF</name>
<organism evidence="1 2">
    <name type="scientific">Hypholoma sublateritium (strain FD-334 SS-4)</name>
    <dbReference type="NCBI Taxonomy" id="945553"/>
    <lineage>
        <taxon>Eukaryota</taxon>
        <taxon>Fungi</taxon>
        <taxon>Dikarya</taxon>
        <taxon>Basidiomycota</taxon>
        <taxon>Agaricomycotina</taxon>
        <taxon>Agaricomycetes</taxon>
        <taxon>Agaricomycetidae</taxon>
        <taxon>Agaricales</taxon>
        <taxon>Agaricineae</taxon>
        <taxon>Strophariaceae</taxon>
        <taxon>Hypholoma</taxon>
    </lineage>
</organism>
<accession>A0A0D2MM81</accession>
<reference evidence="2" key="1">
    <citation type="submission" date="2014-04" db="EMBL/GenBank/DDBJ databases">
        <title>Evolutionary Origins and Diversification of the Mycorrhizal Mutualists.</title>
        <authorList>
            <consortium name="DOE Joint Genome Institute"/>
            <consortium name="Mycorrhizal Genomics Consortium"/>
            <person name="Kohler A."/>
            <person name="Kuo A."/>
            <person name="Nagy L.G."/>
            <person name="Floudas D."/>
            <person name="Copeland A."/>
            <person name="Barry K.W."/>
            <person name="Cichocki N."/>
            <person name="Veneault-Fourrey C."/>
            <person name="LaButti K."/>
            <person name="Lindquist E.A."/>
            <person name="Lipzen A."/>
            <person name="Lundell T."/>
            <person name="Morin E."/>
            <person name="Murat C."/>
            <person name="Riley R."/>
            <person name="Ohm R."/>
            <person name="Sun H."/>
            <person name="Tunlid A."/>
            <person name="Henrissat B."/>
            <person name="Grigoriev I.V."/>
            <person name="Hibbett D.S."/>
            <person name="Martin F."/>
        </authorList>
    </citation>
    <scope>NUCLEOTIDE SEQUENCE [LARGE SCALE GENOMIC DNA]</scope>
    <source>
        <strain evidence="2">FD-334 SS-4</strain>
    </source>
</reference>
<keyword evidence="2" id="KW-1185">Reference proteome</keyword>